<evidence type="ECO:0008006" key="5">
    <source>
        <dbReference type="Google" id="ProtNLM"/>
    </source>
</evidence>
<feature type="chain" id="PRO_5040130274" description="Neurexin/syndecan/glycophorin C domain-containing protein" evidence="2">
    <location>
        <begin position="19"/>
        <end position="66"/>
    </location>
</feature>
<keyword evidence="4" id="KW-1185">Reference proteome</keyword>
<protein>
    <recommendedName>
        <fullName evidence="5">Neurexin/syndecan/glycophorin C domain-containing protein</fullName>
    </recommendedName>
</protein>
<sequence>MGVIAVVIFLAALGLAVAAVFLYRRKETYGNPGAKGAKPEGSSEAPFNPQADSHNIPSETTKEYFI</sequence>
<evidence type="ECO:0000256" key="1">
    <source>
        <dbReference type="SAM" id="MobiDB-lite"/>
    </source>
</evidence>
<reference evidence="3" key="1">
    <citation type="submission" date="2022-07" db="EMBL/GenBank/DDBJ databases">
        <title>Chromosome-level genome of Muraenolepis orangiensis.</title>
        <authorList>
            <person name="Kim J."/>
        </authorList>
    </citation>
    <scope>NUCLEOTIDE SEQUENCE</scope>
    <source>
        <strain evidence="3">KU_S4_2022</strain>
        <tissue evidence="3">Muscle</tissue>
    </source>
</reference>
<name>A0A9Q0ID44_9TELE</name>
<feature type="region of interest" description="Disordered" evidence="1">
    <location>
        <begin position="30"/>
        <end position="66"/>
    </location>
</feature>
<comment type="caution">
    <text evidence="3">The sequence shown here is derived from an EMBL/GenBank/DDBJ whole genome shotgun (WGS) entry which is preliminary data.</text>
</comment>
<dbReference type="EMBL" id="JANIIK010000111">
    <property type="protein sequence ID" value="KAJ3594339.1"/>
    <property type="molecule type" value="Genomic_DNA"/>
</dbReference>
<evidence type="ECO:0000313" key="3">
    <source>
        <dbReference type="EMBL" id="KAJ3594339.1"/>
    </source>
</evidence>
<evidence type="ECO:0000256" key="2">
    <source>
        <dbReference type="SAM" id="SignalP"/>
    </source>
</evidence>
<accession>A0A9Q0ID44</accession>
<dbReference type="Proteomes" id="UP001148018">
    <property type="component" value="Unassembled WGS sequence"/>
</dbReference>
<keyword evidence="2" id="KW-0732">Signal</keyword>
<organism evidence="3 4">
    <name type="scientific">Muraenolepis orangiensis</name>
    <name type="common">Patagonian moray cod</name>
    <dbReference type="NCBI Taxonomy" id="630683"/>
    <lineage>
        <taxon>Eukaryota</taxon>
        <taxon>Metazoa</taxon>
        <taxon>Chordata</taxon>
        <taxon>Craniata</taxon>
        <taxon>Vertebrata</taxon>
        <taxon>Euteleostomi</taxon>
        <taxon>Actinopterygii</taxon>
        <taxon>Neopterygii</taxon>
        <taxon>Teleostei</taxon>
        <taxon>Neoteleostei</taxon>
        <taxon>Acanthomorphata</taxon>
        <taxon>Zeiogadaria</taxon>
        <taxon>Gadariae</taxon>
        <taxon>Gadiformes</taxon>
        <taxon>Muraenolepidoidei</taxon>
        <taxon>Muraenolepididae</taxon>
        <taxon>Muraenolepis</taxon>
    </lineage>
</organism>
<gene>
    <name evidence="3" type="ORF">NHX12_003646</name>
</gene>
<evidence type="ECO:0000313" key="4">
    <source>
        <dbReference type="Proteomes" id="UP001148018"/>
    </source>
</evidence>
<dbReference type="OrthoDB" id="26719at2759"/>
<proteinExistence type="predicted"/>
<feature type="signal peptide" evidence="2">
    <location>
        <begin position="1"/>
        <end position="18"/>
    </location>
</feature>
<dbReference type="AlphaFoldDB" id="A0A9Q0ID44"/>
<feature type="compositionally biased region" description="Polar residues" evidence="1">
    <location>
        <begin position="50"/>
        <end position="59"/>
    </location>
</feature>